<keyword evidence="7" id="KW-1185">Reference proteome</keyword>
<dbReference type="AlphaFoldDB" id="A0ABD2ZUT2"/>
<keyword evidence="3" id="KW-0175">Coiled coil</keyword>
<dbReference type="InterPro" id="IPR051358">
    <property type="entry name" value="TF_AMS/ICE1/BHLH6-like"/>
</dbReference>
<dbReference type="EMBL" id="JBJUIK010000007">
    <property type="protein sequence ID" value="KAL3522536.1"/>
    <property type="molecule type" value="Genomic_DNA"/>
</dbReference>
<keyword evidence="2" id="KW-0539">Nucleus</keyword>
<evidence type="ECO:0000256" key="1">
    <source>
        <dbReference type="ARBA" id="ARBA00004123"/>
    </source>
</evidence>
<reference evidence="6 7" key="1">
    <citation type="submission" date="2024-11" db="EMBL/GenBank/DDBJ databases">
        <title>A near-complete genome assembly of Cinchona calisaya.</title>
        <authorList>
            <person name="Lian D.C."/>
            <person name="Zhao X.W."/>
            <person name="Wei L."/>
        </authorList>
    </citation>
    <scope>NUCLEOTIDE SEQUENCE [LARGE SCALE GENOMIC DNA]</scope>
    <source>
        <tissue evidence="6">Nenye</tissue>
    </source>
</reference>
<dbReference type="GO" id="GO:0005634">
    <property type="term" value="C:nucleus"/>
    <property type="evidence" value="ECO:0007669"/>
    <property type="project" value="UniProtKB-SubCell"/>
</dbReference>
<dbReference type="PANTHER" id="PTHR31945:SF27">
    <property type="entry name" value="TRANSCRIPTION FACTOR BHLH35-LIKE PROTEIN"/>
    <property type="match status" value="1"/>
</dbReference>
<feature type="compositionally biased region" description="Basic and acidic residues" evidence="4">
    <location>
        <begin position="10"/>
        <end position="28"/>
    </location>
</feature>
<dbReference type="PANTHER" id="PTHR31945">
    <property type="entry name" value="TRANSCRIPTION FACTOR SCREAM2-RELATED"/>
    <property type="match status" value="1"/>
</dbReference>
<comment type="caution">
    <text evidence="6">The sequence shown here is derived from an EMBL/GenBank/DDBJ whole genome shotgun (WGS) entry which is preliminary data.</text>
</comment>
<protein>
    <recommendedName>
        <fullName evidence="5">Plant bHLH transcription factor ACT-like domain-containing protein</fullName>
    </recommendedName>
</protein>
<dbReference type="Proteomes" id="UP001630127">
    <property type="component" value="Unassembled WGS sequence"/>
</dbReference>
<sequence length="166" mass="19600">MYPKHTHINTIRERGRETERDMAPTRTSKVERRIALRRKLHILRTITNSKSVKKSSIIMDAFFYIYKLKLQLEAIRREYQNLINQIQEVKVEKFGTKFLVRVTCKKGKDFLVSIMEAFEKLNLSIFQATTTCKHFFFMQAIVEDENQVLEVKDVTEAVIMAIQKVV</sequence>
<proteinExistence type="predicted"/>
<evidence type="ECO:0000313" key="7">
    <source>
        <dbReference type="Proteomes" id="UP001630127"/>
    </source>
</evidence>
<feature type="domain" description="Plant bHLH transcription factor ACT-like" evidence="5">
    <location>
        <begin position="88"/>
        <end position="163"/>
    </location>
</feature>
<dbReference type="InterPro" id="IPR054502">
    <property type="entry name" value="bHLH-TF_ACT-like_plant"/>
</dbReference>
<evidence type="ECO:0000256" key="4">
    <source>
        <dbReference type="SAM" id="MobiDB-lite"/>
    </source>
</evidence>
<comment type="subcellular location">
    <subcellularLocation>
        <location evidence="1">Nucleus</location>
    </subcellularLocation>
</comment>
<feature type="coiled-coil region" evidence="3">
    <location>
        <begin position="65"/>
        <end position="92"/>
    </location>
</feature>
<feature type="region of interest" description="Disordered" evidence="4">
    <location>
        <begin position="1"/>
        <end position="28"/>
    </location>
</feature>
<evidence type="ECO:0000259" key="5">
    <source>
        <dbReference type="Pfam" id="PF22754"/>
    </source>
</evidence>
<evidence type="ECO:0000313" key="6">
    <source>
        <dbReference type="EMBL" id="KAL3522536.1"/>
    </source>
</evidence>
<name>A0ABD2ZUT2_9GENT</name>
<organism evidence="6 7">
    <name type="scientific">Cinchona calisaya</name>
    <dbReference type="NCBI Taxonomy" id="153742"/>
    <lineage>
        <taxon>Eukaryota</taxon>
        <taxon>Viridiplantae</taxon>
        <taxon>Streptophyta</taxon>
        <taxon>Embryophyta</taxon>
        <taxon>Tracheophyta</taxon>
        <taxon>Spermatophyta</taxon>
        <taxon>Magnoliopsida</taxon>
        <taxon>eudicotyledons</taxon>
        <taxon>Gunneridae</taxon>
        <taxon>Pentapetalae</taxon>
        <taxon>asterids</taxon>
        <taxon>lamiids</taxon>
        <taxon>Gentianales</taxon>
        <taxon>Rubiaceae</taxon>
        <taxon>Cinchonoideae</taxon>
        <taxon>Cinchoneae</taxon>
        <taxon>Cinchona</taxon>
    </lineage>
</organism>
<accession>A0ABD2ZUT2</accession>
<gene>
    <name evidence="6" type="ORF">ACH5RR_015370</name>
</gene>
<evidence type="ECO:0000256" key="2">
    <source>
        <dbReference type="ARBA" id="ARBA00023242"/>
    </source>
</evidence>
<evidence type="ECO:0000256" key="3">
    <source>
        <dbReference type="SAM" id="Coils"/>
    </source>
</evidence>
<dbReference type="Pfam" id="PF22754">
    <property type="entry name" value="bHLH-TF_ACT-like_plant"/>
    <property type="match status" value="1"/>
</dbReference>
<dbReference type="GO" id="GO:0080090">
    <property type="term" value="P:regulation of primary metabolic process"/>
    <property type="evidence" value="ECO:0007669"/>
    <property type="project" value="UniProtKB-ARBA"/>
</dbReference>